<dbReference type="PANTHER" id="PTHR46793">
    <property type="entry name" value="1700018F24RIK PROTEIN-RELATED-RELATED"/>
    <property type="match status" value="1"/>
</dbReference>
<dbReference type="SUPFAM" id="SSF48366">
    <property type="entry name" value="Ras GEF"/>
    <property type="match status" value="1"/>
</dbReference>
<evidence type="ECO:0000313" key="2">
    <source>
        <dbReference type="EMBL" id="CAD7676947.1"/>
    </source>
</evidence>
<dbReference type="InterPro" id="IPR023578">
    <property type="entry name" value="Ras_GEF_dom_sf"/>
</dbReference>
<organism evidence="2 3">
    <name type="scientific">Nyctereutes procyonoides</name>
    <name type="common">Raccoon dog</name>
    <name type="synonym">Canis procyonoides</name>
    <dbReference type="NCBI Taxonomy" id="34880"/>
    <lineage>
        <taxon>Eukaryota</taxon>
        <taxon>Metazoa</taxon>
        <taxon>Chordata</taxon>
        <taxon>Craniata</taxon>
        <taxon>Vertebrata</taxon>
        <taxon>Euteleostomi</taxon>
        <taxon>Mammalia</taxon>
        <taxon>Eutheria</taxon>
        <taxon>Laurasiatheria</taxon>
        <taxon>Carnivora</taxon>
        <taxon>Caniformia</taxon>
        <taxon>Canidae</taxon>
        <taxon>Nyctereutes</taxon>
    </lineage>
</organism>
<protein>
    <submittedName>
        <fullName evidence="2">(raccoon dog) hypothetical protein</fullName>
    </submittedName>
</protein>
<dbReference type="AlphaFoldDB" id="A0A811YNW6"/>
<dbReference type="Proteomes" id="UP000645828">
    <property type="component" value="Unassembled WGS sequence"/>
</dbReference>
<reference evidence="2" key="1">
    <citation type="submission" date="2020-12" db="EMBL/GenBank/DDBJ databases">
        <authorList>
            <consortium name="Molecular Ecology Group"/>
        </authorList>
    </citation>
    <scope>NUCLEOTIDE SEQUENCE</scope>
    <source>
        <strain evidence="2">TBG_1078</strain>
    </source>
</reference>
<dbReference type="EMBL" id="CAJHUB010000678">
    <property type="protein sequence ID" value="CAD7676947.1"/>
    <property type="molecule type" value="Genomic_DNA"/>
</dbReference>
<evidence type="ECO:0000313" key="3">
    <source>
        <dbReference type="Proteomes" id="UP000645828"/>
    </source>
</evidence>
<dbReference type="PANTHER" id="PTHR46793:SF3">
    <property type="entry name" value="RIKEN CDNA 4930596D02 GENE"/>
    <property type="match status" value="1"/>
</dbReference>
<feature type="region of interest" description="Disordered" evidence="1">
    <location>
        <begin position="76"/>
        <end position="101"/>
    </location>
</feature>
<sequence>MVGRVERGFLRCLLPDPELAQGPTAASLSSPWGRCVPTLLQCVWNGVSWVCGPAKAARPGTEASCLASKHCLHRAPHRTGGESGRKRSSSPPPQRRELPCTANRGQWGLKGERALAMKWNLISPTKPSWTELLEHEVQELLPALLRRDIISIFSFLENYNEFASTEEVLDLLFTKVISCILDIWLEYYQEDFHQLPEFPSLKKLLEFMRQRIYLKKFRHLHAAEPETRGEEDRGPYNVCPFLIDLFQSA</sequence>
<accession>A0A811YNW6</accession>
<evidence type="ECO:0000256" key="1">
    <source>
        <dbReference type="SAM" id="MobiDB-lite"/>
    </source>
</evidence>
<dbReference type="Gene3D" id="1.20.870.10">
    <property type="entry name" value="Son of sevenless (SoS) protein Chain: S domain 1"/>
    <property type="match status" value="1"/>
</dbReference>
<comment type="caution">
    <text evidence="2">The sequence shown here is derived from an EMBL/GenBank/DDBJ whole genome shotgun (WGS) entry which is preliminary data.</text>
</comment>
<keyword evidence="3" id="KW-1185">Reference proteome</keyword>
<gene>
    <name evidence="2" type="ORF">NYPRO_LOCUS9742</name>
</gene>
<proteinExistence type="predicted"/>
<name>A0A811YNW6_NYCPR</name>